<proteinExistence type="inferred from homology"/>
<dbReference type="Proteomes" id="UP001199916">
    <property type="component" value="Unassembled WGS sequence"/>
</dbReference>
<accession>A0ABS8YJQ7</accession>
<dbReference type="PIRSF" id="PIRSF002741">
    <property type="entry name" value="MppA"/>
    <property type="match status" value="1"/>
</dbReference>
<name>A0ABS8YJQ7_9BACL</name>
<evidence type="ECO:0000259" key="5">
    <source>
        <dbReference type="Pfam" id="PF00496"/>
    </source>
</evidence>
<dbReference type="PROSITE" id="PS51257">
    <property type="entry name" value="PROKAR_LIPOPROTEIN"/>
    <property type="match status" value="1"/>
</dbReference>
<dbReference type="PANTHER" id="PTHR30290">
    <property type="entry name" value="PERIPLASMIC BINDING COMPONENT OF ABC TRANSPORTER"/>
    <property type="match status" value="1"/>
</dbReference>
<dbReference type="InterPro" id="IPR000914">
    <property type="entry name" value="SBP_5_dom"/>
</dbReference>
<comment type="similarity">
    <text evidence="1">Belongs to the bacterial solute-binding protein 5 family.</text>
</comment>
<dbReference type="Gene3D" id="3.40.190.10">
    <property type="entry name" value="Periplasmic binding protein-like II"/>
    <property type="match status" value="1"/>
</dbReference>
<keyword evidence="7" id="KW-1185">Reference proteome</keyword>
<evidence type="ECO:0000313" key="6">
    <source>
        <dbReference type="EMBL" id="MCE5171184.1"/>
    </source>
</evidence>
<comment type="caution">
    <text evidence="6">The sequence shown here is derived from an EMBL/GenBank/DDBJ whole genome shotgun (WGS) entry which is preliminary data.</text>
</comment>
<dbReference type="InterPro" id="IPR039424">
    <property type="entry name" value="SBP_5"/>
</dbReference>
<dbReference type="Gene3D" id="3.90.76.10">
    <property type="entry name" value="Dipeptide-binding Protein, Domain 1"/>
    <property type="match status" value="1"/>
</dbReference>
<protein>
    <submittedName>
        <fullName evidence="6">ABC transporter substrate-binding protein</fullName>
    </submittedName>
</protein>
<keyword evidence="3 4" id="KW-0732">Signal</keyword>
<dbReference type="PANTHER" id="PTHR30290:SF9">
    <property type="entry name" value="OLIGOPEPTIDE-BINDING PROTEIN APPA"/>
    <property type="match status" value="1"/>
</dbReference>
<gene>
    <name evidence="6" type="ORF">LQV63_17935</name>
</gene>
<feature type="domain" description="Solute-binding protein family 5" evidence="5">
    <location>
        <begin position="84"/>
        <end position="441"/>
    </location>
</feature>
<keyword evidence="2" id="KW-0813">Transport</keyword>
<dbReference type="RefSeq" id="WP_233697727.1">
    <property type="nucleotide sequence ID" value="NZ_JAJNBZ010000015.1"/>
</dbReference>
<dbReference type="Pfam" id="PF00496">
    <property type="entry name" value="SBP_bac_5"/>
    <property type="match status" value="1"/>
</dbReference>
<dbReference type="CDD" id="cd08518">
    <property type="entry name" value="PBP2_NikA_DppA_OppA_like_19"/>
    <property type="match status" value="1"/>
</dbReference>
<evidence type="ECO:0000313" key="7">
    <source>
        <dbReference type="Proteomes" id="UP001199916"/>
    </source>
</evidence>
<dbReference type="SUPFAM" id="SSF53850">
    <property type="entry name" value="Periplasmic binding protein-like II"/>
    <property type="match status" value="1"/>
</dbReference>
<evidence type="ECO:0000256" key="3">
    <source>
        <dbReference type="ARBA" id="ARBA00022729"/>
    </source>
</evidence>
<feature type="signal peptide" evidence="4">
    <location>
        <begin position="1"/>
        <end position="28"/>
    </location>
</feature>
<evidence type="ECO:0000256" key="4">
    <source>
        <dbReference type="SAM" id="SignalP"/>
    </source>
</evidence>
<feature type="chain" id="PRO_5045051041" evidence="4">
    <location>
        <begin position="29"/>
        <end position="531"/>
    </location>
</feature>
<dbReference type="EMBL" id="JAJNBZ010000015">
    <property type="protein sequence ID" value="MCE5171184.1"/>
    <property type="molecule type" value="Genomic_DNA"/>
</dbReference>
<evidence type="ECO:0000256" key="2">
    <source>
        <dbReference type="ARBA" id="ARBA00022448"/>
    </source>
</evidence>
<dbReference type="InterPro" id="IPR030678">
    <property type="entry name" value="Peptide/Ni-bd"/>
</dbReference>
<organism evidence="6 7">
    <name type="scientific">Paenibacillus profundus</name>
    <dbReference type="NCBI Taxonomy" id="1173085"/>
    <lineage>
        <taxon>Bacteria</taxon>
        <taxon>Bacillati</taxon>
        <taxon>Bacillota</taxon>
        <taxon>Bacilli</taxon>
        <taxon>Bacillales</taxon>
        <taxon>Paenibacillaceae</taxon>
        <taxon>Paenibacillus</taxon>
    </lineage>
</organism>
<reference evidence="6 7" key="1">
    <citation type="submission" date="2021-11" db="EMBL/GenBank/DDBJ databases">
        <title>Draft genome sequence of Paenibacillus profundus YoMME, a new Gram-positive bacteria with exoelectrogenic properties.</title>
        <authorList>
            <person name="Hubenova Y."/>
            <person name="Hubenova E."/>
            <person name="Manasiev Y."/>
            <person name="Peykov S."/>
            <person name="Mitov M."/>
        </authorList>
    </citation>
    <scope>NUCLEOTIDE SEQUENCE [LARGE SCALE GENOMIC DNA]</scope>
    <source>
        <strain evidence="6 7">YoMME</strain>
    </source>
</reference>
<evidence type="ECO:0000256" key="1">
    <source>
        <dbReference type="ARBA" id="ARBA00005695"/>
    </source>
</evidence>
<sequence length="531" mass="59333">MTKTCKLLLALFSIASLLAMLGCSSTQSGDQAGSVPAAQSAAAPKTIVFGTESEVEMINPVLNGDQDVDTLLFRGLTKPTSDNEVAPDIAKEWTVSTDQREYTFVLREDVAWEDGNPLTAEDVKFTLDTLLNPATNSPIQSDFNEIDRVEVLEPHKVKITLKDPFPPLLNKLKLGLLPKHLLEGKEINTAEFNRKPVGNGPFKLKEWKTDQSIVLVRNDKFHGTKPQIDEMIIRPVTDPNTRLMQLKTGEIDLAYMELNQEGSVKDTDPFTALQMTTVDYRGILYNFRNPLFQDPQVRLAMSAALDREALVQGVLFGKGQPAYGPLQKSWANDPAPEGAELRPEEAKALLEKAGWKPGADGVLVKDGTRFEFDLVSPATDTVRVALANAVRTQLKPFGISVNPKPLDWSAIQFDKIDAFMIAWGSEFDPDDHTYRVFHSSQIENGLYNYGAYRNDKVDKRLTEARIEPERDKRKDLYAEFQRELRKDPAFNFLVYVDALYGVSKKISGVGNRPLGHHGAGVLWNIEEWTVK</sequence>
<dbReference type="Gene3D" id="3.10.105.10">
    <property type="entry name" value="Dipeptide-binding Protein, Domain 3"/>
    <property type="match status" value="1"/>
</dbReference>